<evidence type="ECO:0000313" key="3">
    <source>
        <dbReference type="Proteomes" id="UP000054485"/>
    </source>
</evidence>
<sequence>MDDVNSSLSACIGFSGWSRAMLSNTGSPISNFTSTFRTTLMPRSSRNPPQPQSRSSSESRQIFLESCLTTCSVHTLTTHLWE</sequence>
<dbReference type="AlphaFoldDB" id="A0A0D0BBP4"/>
<reference evidence="2 3" key="1">
    <citation type="submission" date="2014-04" db="EMBL/GenBank/DDBJ databases">
        <authorList>
            <consortium name="DOE Joint Genome Institute"/>
            <person name="Kuo A."/>
            <person name="Ruytinx J."/>
            <person name="Rineau F."/>
            <person name="Colpaert J."/>
            <person name="Kohler A."/>
            <person name="Nagy L.G."/>
            <person name="Floudas D."/>
            <person name="Copeland A."/>
            <person name="Barry K.W."/>
            <person name="Cichocki N."/>
            <person name="Veneault-Fourrey C."/>
            <person name="LaButti K."/>
            <person name="Lindquist E.A."/>
            <person name="Lipzen A."/>
            <person name="Lundell T."/>
            <person name="Morin E."/>
            <person name="Murat C."/>
            <person name="Sun H."/>
            <person name="Tunlid A."/>
            <person name="Henrissat B."/>
            <person name="Grigoriev I.V."/>
            <person name="Hibbett D.S."/>
            <person name="Martin F."/>
            <person name="Nordberg H.P."/>
            <person name="Cantor M.N."/>
            <person name="Hua S.X."/>
        </authorList>
    </citation>
    <scope>NUCLEOTIDE SEQUENCE [LARGE SCALE GENOMIC DNA]</scope>
    <source>
        <strain evidence="2 3">UH-Slu-Lm8-n1</strain>
    </source>
</reference>
<reference evidence="3" key="2">
    <citation type="submission" date="2015-01" db="EMBL/GenBank/DDBJ databases">
        <title>Evolutionary Origins and Diversification of the Mycorrhizal Mutualists.</title>
        <authorList>
            <consortium name="DOE Joint Genome Institute"/>
            <consortium name="Mycorrhizal Genomics Consortium"/>
            <person name="Kohler A."/>
            <person name="Kuo A."/>
            <person name="Nagy L.G."/>
            <person name="Floudas D."/>
            <person name="Copeland A."/>
            <person name="Barry K.W."/>
            <person name="Cichocki N."/>
            <person name="Veneault-Fourrey C."/>
            <person name="LaButti K."/>
            <person name="Lindquist E.A."/>
            <person name="Lipzen A."/>
            <person name="Lundell T."/>
            <person name="Morin E."/>
            <person name="Murat C."/>
            <person name="Riley R."/>
            <person name="Ohm R."/>
            <person name="Sun H."/>
            <person name="Tunlid A."/>
            <person name="Henrissat B."/>
            <person name="Grigoriev I.V."/>
            <person name="Hibbett D.S."/>
            <person name="Martin F."/>
        </authorList>
    </citation>
    <scope>NUCLEOTIDE SEQUENCE [LARGE SCALE GENOMIC DNA]</scope>
    <source>
        <strain evidence="3">UH-Slu-Lm8-n1</strain>
    </source>
</reference>
<dbReference type="Proteomes" id="UP000054485">
    <property type="component" value="Unassembled WGS sequence"/>
</dbReference>
<gene>
    <name evidence="2" type="ORF">CY34DRAFT_803538</name>
</gene>
<dbReference type="InParanoid" id="A0A0D0BBP4"/>
<feature type="compositionally biased region" description="Low complexity" evidence="1">
    <location>
        <begin position="42"/>
        <end position="59"/>
    </location>
</feature>
<dbReference type="HOGENOM" id="CLU_2559854_0_0_1"/>
<feature type="region of interest" description="Disordered" evidence="1">
    <location>
        <begin position="39"/>
        <end position="59"/>
    </location>
</feature>
<dbReference type="EMBL" id="KN835206">
    <property type="protein sequence ID" value="KIK43702.1"/>
    <property type="molecule type" value="Genomic_DNA"/>
</dbReference>
<keyword evidence="3" id="KW-1185">Reference proteome</keyword>
<accession>A0A0D0BBP4</accession>
<proteinExistence type="predicted"/>
<evidence type="ECO:0000256" key="1">
    <source>
        <dbReference type="SAM" id="MobiDB-lite"/>
    </source>
</evidence>
<protein>
    <submittedName>
        <fullName evidence="2">Uncharacterized protein</fullName>
    </submittedName>
</protein>
<name>A0A0D0BBP4_9AGAM</name>
<evidence type="ECO:0000313" key="2">
    <source>
        <dbReference type="EMBL" id="KIK43702.1"/>
    </source>
</evidence>
<organism evidence="2 3">
    <name type="scientific">Suillus luteus UH-Slu-Lm8-n1</name>
    <dbReference type="NCBI Taxonomy" id="930992"/>
    <lineage>
        <taxon>Eukaryota</taxon>
        <taxon>Fungi</taxon>
        <taxon>Dikarya</taxon>
        <taxon>Basidiomycota</taxon>
        <taxon>Agaricomycotina</taxon>
        <taxon>Agaricomycetes</taxon>
        <taxon>Agaricomycetidae</taxon>
        <taxon>Boletales</taxon>
        <taxon>Suillineae</taxon>
        <taxon>Suillaceae</taxon>
        <taxon>Suillus</taxon>
    </lineage>
</organism>